<accession>A0A7S3MNT6</accession>
<proteinExistence type="predicted"/>
<name>A0A7S3MNT6_9SPIT</name>
<sequence length="188" mass="20093">MPGVAVGNGFLSAGQLSFHGLHLGLPVLDLGARTGSLLQSGLHLLSVGFLQSRGFSLTLVDSCLDRGFALDAWGHFRDSLDGSGQGFLVGARIGRESHVANLNANLLLLMWSALTGLSVAAHTRVIAPAHVKLTELVHVFKFDGVGDVGDTGRQSDSRVEKNSHCFLWCVCSTSRCYLLCQSSLWETD</sequence>
<dbReference type="AlphaFoldDB" id="A0A7S3MNT6"/>
<organism evidence="1">
    <name type="scientific">Favella ehrenbergii</name>
    <dbReference type="NCBI Taxonomy" id="182087"/>
    <lineage>
        <taxon>Eukaryota</taxon>
        <taxon>Sar</taxon>
        <taxon>Alveolata</taxon>
        <taxon>Ciliophora</taxon>
        <taxon>Intramacronucleata</taxon>
        <taxon>Spirotrichea</taxon>
        <taxon>Choreotrichia</taxon>
        <taxon>Tintinnida</taxon>
        <taxon>Xystonellidae</taxon>
        <taxon>Favella</taxon>
    </lineage>
</organism>
<protein>
    <submittedName>
        <fullName evidence="1">Uncharacterized protein</fullName>
    </submittedName>
</protein>
<gene>
    <name evidence="1" type="ORF">FEHR0123_LOCUS4919</name>
</gene>
<evidence type="ECO:0000313" key="1">
    <source>
        <dbReference type="EMBL" id="CAE0310003.1"/>
    </source>
</evidence>
<reference evidence="1" key="1">
    <citation type="submission" date="2021-01" db="EMBL/GenBank/DDBJ databases">
        <authorList>
            <person name="Corre E."/>
            <person name="Pelletier E."/>
            <person name="Niang G."/>
            <person name="Scheremetjew M."/>
            <person name="Finn R."/>
            <person name="Kale V."/>
            <person name="Holt S."/>
            <person name="Cochrane G."/>
            <person name="Meng A."/>
            <person name="Brown T."/>
            <person name="Cohen L."/>
        </authorList>
    </citation>
    <scope>NUCLEOTIDE SEQUENCE</scope>
    <source>
        <strain evidence="1">Fehren 1</strain>
    </source>
</reference>
<dbReference type="EMBL" id="HBIE01015923">
    <property type="protein sequence ID" value="CAE0310003.1"/>
    <property type="molecule type" value="Transcribed_RNA"/>
</dbReference>